<accession>A0A812XQM5</accession>
<gene>
    <name evidence="1" type="ORF">SNEC2469_LOCUS21952</name>
</gene>
<evidence type="ECO:0000313" key="1">
    <source>
        <dbReference type="EMBL" id="CAE7755959.1"/>
    </source>
</evidence>
<organism evidence="1 2">
    <name type="scientific">Symbiodinium necroappetens</name>
    <dbReference type="NCBI Taxonomy" id="1628268"/>
    <lineage>
        <taxon>Eukaryota</taxon>
        <taxon>Sar</taxon>
        <taxon>Alveolata</taxon>
        <taxon>Dinophyceae</taxon>
        <taxon>Suessiales</taxon>
        <taxon>Symbiodiniaceae</taxon>
        <taxon>Symbiodinium</taxon>
    </lineage>
</organism>
<proteinExistence type="predicted"/>
<dbReference type="OrthoDB" id="10460285at2759"/>
<protein>
    <submittedName>
        <fullName evidence="1">Uncharacterized protein</fullName>
    </submittedName>
</protein>
<dbReference type="Proteomes" id="UP000601435">
    <property type="component" value="Unassembled WGS sequence"/>
</dbReference>
<sequence>MAWKAPLKAAGFSIDQWGFPEMLAAIRVHHAQPGIKTLSEEIERQLRFQPGDLFGSKAGAMKQTSSAAEAAAVTEAEVQAHTLMLSGIEGSEVEETCKSSAWLASGHRHASHRSGFRRASLSWSQVFTDVSGCTHDIPLRRFRVASSC</sequence>
<reference evidence="1" key="1">
    <citation type="submission" date="2021-02" db="EMBL/GenBank/DDBJ databases">
        <authorList>
            <person name="Dougan E. K."/>
            <person name="Rhodes N."/>
            <person name="Thang M."/>
            <person name="Chan C."/>
        </authorList>
    </citation>
    <scope>NUCLEOTIDE SEQUENCE</scope>
</reference>
<keyword evidence="2" id="KW-1185">Reference proteome</keyword>
<dbReference type="EMBL" id="CAJNJA010039359">
    <property type="protein sequence ID" value="CAE7755959.1"/>
    <property type="molecule type" value="Genomic_DNA"/>
</dbReference>
<dbReference type="AlphaFoldDB" id="A0A812XQM5"/>
<name>A0A812XQM5_9DINO</name>
<evidence type="ECO:0000313" key="2">
    <source>
        <dbReference type="Proteomes" id="UP000601435"/>
    </source>
</evidence>
<comment type="caution">
    <text evidence="1">The sequence shown here is derived from an EMBL/GenBank/DDBJ whole genome shotgun (WGS) entry which is preliminary data.</text>
</comment>